<evidence type="ECO:0000256" key="1">
    <source>
        <dbReference type="SAM" id="MobiDB-lite"/>
    </source>
</evidence>
<gene>
    <name evidence="4" type="primary">LOC105233119</name>
</gene>
<dbReference type="GeneID" id="105233119"/>
<feature type="compositionally biased region" description="Low complexity" evidence="1">
    <location>
        <begin position="586"/>
        <end position="615"/>
    </location>
</feature>
<organism evidence="3 4">
    <name type="scientific">Bactrocera dorsalis</name>
    <name type="common">Oriental fruit fly</name>
    <name type="synonym">Dacus dorsalis</name>
    <dbReference type="NCBI Taxonomy" id="27457"/>
    <lineage>
        <taxon>Eukaryota</taxon>
        <taxon>Metazoa</taxon>
        <taxon>Ecdysozoa</taxon>
        <taxon>Arthropoda</taxon>
        <taxon>Hexapoda</taxon>
        <taxon>Insecta</taxon>
        <taxon>Pterygota</taxon>
        <taxon>Neoptera</taxon>
        <taxon>Endopterygota</taxon>
        <taxon>Diptera</taxon>
        <taxon>Brachycera</taxon>
        <taxon>Muscomorpha</taxon>
        <taxon>Tephritoidea</taxon>
        <taxon>Tephritidae</taxon>
        <taxon>Bactrocera</taxon>
        <taxon>Bactrocera</taxon>
    </lineage>
</organism>
<keyword evidence="3" id="KW-1185">Reference proteome</keyword>
<feature type="region of interest" description="Disordered" evidence="1">
    <location>
        <begin position="32"/>
        <end position="53"/>
    </location>
</feature>
<dbReference type="Proteomes" id="UP001652620">
    <property type="component" value="Chromosome 4"/>
</dbReference>
<evidence type="ECO:0000256" key="2">
    <source>
        <dbReference type="SAM" id="SignalP"/>
    </source>
</evidence>
<feature type="compositionally biased region" description="Low complexity" evidence="1">
    <location>
        <begin position="655"/>
        <end position="673"/>
    </location>
</feature>
<feature type="compositionally biased region" description="Low complexity" evidence="1">
    <location>
        <begin position="486"/>
        <end position="502"/>
    </location>
</feature>
<feature type="chain" id="PRO_5047197254" evidence="2">
    <location>
        <begin position="19"/>
        <end position="712"/>
    </location>
</feature>
<dbReference type="RefSeq" id="XP_049310439.1">
    <property type="nucleotide sequence ID" value="XM_049454482.1"/>
</dbReference>
<sequence length="712" mass="78111">MNCAYISYFSLCIGTALAVLYNGEAPKQKSETDVAALQQQQQQRRDPLTLPGYHYSGSAATAQQAFTGYRYSAPAATAAETTTSTTTVRPPTTAAPTQPAAIGYIYNKPLAESYNRQPLYLHAPHYQLSHQTSALALSSDADVGQQLPLSAAPTYYVPQAEVVNSGKHFEATPPNFFVPRIVTGAAEVAQTSTPAPQVAKAQSDEAAAALTGGYNYARPLSDAELTVDTSASYQQAFQQFADYLIWQRAQSKQQEQTPIDTQMEAKQQQQTIPHAAQAYGDSTLQQFSFPSAHRQYEPATAPSSGLIQASPQAAPVTFAAQGYAPATAASATTVDAQENTNLLASAPASKPALVEKRPLHNDELLSGERYISKDNAAEYYMEMPSQSFELPTYSTMEMTPSQEVGFNHDQSTSQSYAQSNAAKLAQQSSEQLYQNNVEQTNAPYFYEPAKQFVQTAQHPQQLQQQRHTPAQQAYVVQEQRPAAAAQQKGSLAKAQQQSQQLASDKRFAQTFAQPPTEATKAQAPQPNSAWFAEIPQWPQNEALQVLQQQQPLQQQLIQQPQTLYSRVVKPLAQATHELRQPIPPQVHAQLQQQQQFQQQHQLQQQHPHQLQQQQLEKQNYYSKAQPEPRPQSQTKPLTSAAADSATILAHSSQRSPQPTQSAHPSPASTATASSNAVFNFDSALFRRPHSTYGVPLENNKASGYNYQRPAAH</sequence>
<feature type="region of interest" description="Disordered" evidence="1">
    <location>
        <begin position="403"/>
        <end position="423"/>
    </location>
</feature>
<name>A0ABM3JMJ8_BACDO</name>
<feature type="region of interest" description="Disordered" evidence="1">
    <location>
        <begin position="690"/>
        <end position="712"/>
    </location>
</feature>
<keyword evidence="2" id="KW-0732">Signal</keyword>
<feature type="region of interest" description="Disordered" evidence="1">
    <location>
        <begin position="586"/>
        <end position="673"/>
    </location>
</feature>
<evidence type="ECO:0000313" key="3">
    <source>
        <dbReference type="Proteomes" id="UP001652620"/>
    </source>
</evidence>
<feature type="region of interest" description="Disordered" evidence="1">
    <location>
        <begin position="486"/>
        <end position="505"/>
    </location>
</feature>
<accession>A0ABM3JMJ8</accession>
<protein>
    <submittedName>
        <fullName evidence="4">Uncharacterized protein LOC105233119</fullName>
    </submittedName>
</protein>
<proteinExistence type="predicted"/>
<evidence type="ECO:0000313" key="4">
    <source>
        <dbReference type="RefSeq" id="XP_049310439.1"/>
    </source>
</evidence>
<feature type="signal peptide" evidence="2">
    <location>
        <begin position="1"/>
        <end position="18"/>
    </location>
</feature>
<reference evidence="4" key="1">
    <citation type="submission" date="2025-08" db="UniProtKB">
        <authorList>
            <consortium name="RefSeq"/>
        </authorList>
    </citation>
    <scope>IDENTIFICATION</scope>
    <source>
        <tissue evidence="4">Adult</tissue>
    </source>
</reference>